<accession>A0A0L0C0J3</accession>
<evidence type="ECO:0000313" key="1">
    <source>
        <dbReference type="EMBL" id="KNC25776.1"/>
    </source>
</evidence>
<organism evidence="1 2">
    <name type="scientific">Lucilia cuprina</name>
    <name type="common">Green bottle fly</name>
    <name type="synonym">Australian sheep blowfly</name>
    <dbReference type="NCBI Taxonomy" id="7375"/>
    <lineage>
        <taxon>Eukaryota</taxon>
        <taxon>Metazoa</taxon>
        <taxon>Ecdysozoa</taxon>
        <taxon>Arthropoda</taxon>
        <taxon>Hexapoda</taxon>
        <taxon>Insecta</taxon>
        <taxon>Pterygota</taxon>
        <taxon>Neoptera</taxon>
        <taxon>Endopterygota</taxon>
        <taxon>Diptera</taxon>
        <taxon>Brachycera</taxon>
        <taxon>Muscomorpha</taxon>
        <taxon>Oestroidea</taxon>
        <taxon>Calliphoridae</taxon>
        <taxon>Luciliinae</taxon>
        <taxon>Lucilia</taxon>
    </lineage>
</organism>
<evidence type="ECO:0000313" key="2">
    <source>
        <dbReference type="Proteomes" id="UP000037069"/>
    </source>
</evidence>
<keyword evidence="2" id="KW-1185">Reference proteome</keyword>
<reference evidence="1 2" key="1">
    <citation type="journal article" date="2015" name="Nat. Commun.">
        <title>Lucilia cuprina genome unlocks parasitic fly biology to underpin future interventions.</title>
        <authorList>
            <person name="Anstead C.A."/>
            <person name="Korhonen P.K."/>
            <person name="Young N.D."/>
            <person name="Hall R.S."/>
            <person name="Jex A.R."/>
            <person name="Murali S.C."/>
            <person name="Hughes D.S."/>
            <person name="Lee S.F."/>
            <person name="Perry T."/>
            <person name="Stroehlein A.J."/>
            <person name="Ansell B.R."/>
            <person name="Breugelmans B."/>
            <person name="Hofmann A."/>
            <person name="Qu J."/>
            <person name="Dugan S."/>
            <person name="Lee S.L."/>
            <person name="Chao H."/>
            <person name="Dinh H."/>
            <person name="Han Y."/>
            <person name="Doddapaneni H.V."/>
            <person name="Worley K.C."/>
            <person name="Muzny D.M."/>
            <person name="Ioannidis P."/>
            <person name="Waterhouse R.M."/>
            <person name="Zdobnov E.M."/>
            <person name="James P.J."/>
            <person name="Bagnall N.H."/>
            <person name="Kotze A.C."/>
            <person name="Gibbs R.A."/>
            <person name="Richards S."/>
            <person name="Batterham P."/>
            <person name="Gasser R.B."/>
        </authorList>
    </citation>
    <scope>NUCLEOTIDE SEQUENCE [LARGE SCALE GENOMIC DNA]</scope>
    <source>
        <strain evidence="1 2">LS</strain>
        <tissue evidence="1">Full body</tissue>
    </source>
</reference>
<gene>
    <name evidence="1" type="ORF">FF38_10383</name>
</gene>
<dbReference type="Proteomes" id="UP000037069">
    <property type="component" value="Unassembled WGS sequence"/>
</dbReference>
<comment type="caution">
    <text evidence="1">The sequence shown here is derived from an EMBL/GenBank/DDBJ whole genome shotgun (WGS) entry which is preliminary data.</text>
</comment>
<sequence>MIVSLLHHHHVLLAKYLAPESVIIEHEFLMGINNVTHRIKVIELEREIYGLENFELVNRDSETNLKIMEEILAVNLEDDESEATVDEGVEVLVFIVDVDVVVIVVVVVEDDVDEVIKVLFKSFKMDELDDIDDDDDCFCCCFKAKEDFFDMARLEDVDEEDKEDFDVDEDDDVVLKAGNFTAFITDALFFEFNDVDVIVDDEEVEMLLEFKE</sequence>
<dbReference type="AlphaFoldDB" id="A0A0L0C0J3"/>
<name>A0A0L0C0J3_LUCCU</name>
<protein>
    <submittedName>
        <fullName evidence="1">Uncharacterized protein</fullName>
    </submittedName>
</protein>
<dbReference type="EMBL" id="JRES01001072">
    <property type="protein sequence ID" value="KNC25776.1"/>
    <property type="molecule type" value="Genomic_DNA"/>
</dbReference>
<proteinExistence type="predicted"/>